<feature type="domain" description="Gfo/Idh/MocA-like oxidoreductase N-terminal" evidence="1">
    <location>
        <begin position="2"/>
        <end position="120"/>
    </location>
</feature>
<dbReference type="SUPFAM" id="SSF51735">
    <property type="entry name" value="NAD(P)-binding Rossmann-fold domains"/>
    <property type="match status" value="1"/>
</dbReference>
<name>A0A6I5ZMJ5_9FIRM</name>
<dbReference type="Gene3D" id="3.40.50.720">
    <property type="entry name" value="NAD(P)-binding Rossmann-like Domain"/>
    <property type="match status" value="1"/>
</dbReference>
<sequence>MLKIGMIGAGRMGNLHKSKLVTRDDVAITAVCDVIEDRALRMAREVGAKTYCDYIEMLDNEELDAVYINTPTITHPEMVKEVTRRKKHLFLEKPLALDLKVAFEMKKQVEESGIICTVGHMYRYRETVRQMLQLLAGKPVAMLNAYWYWTIPPVPHIADKDIGGGPVVDQIVHLIDLCRLAAGEVDTVKASYTLNCRKDEDFNNWDGYAVNLTFKGGAVASVTGTLALYKEMGTQTFMENIVLDIAAKDIMTRFTPKALQVFTPNKVEIIDTPAGDIDHVFVDAVKANDPGMIKCLIGDAIKTLAVTLAANHSAQTGQIVKMDDFIYERLNTLL</sequence>
<organism evidence="3 4">
    <name type="scientific">Neomoorella glycerini</name>
    <dbReference type="NCBI Taxonomy" id="55779"/>
    <lineage>
        <taxon>Bacteria</taxon>
        <taxon>Bacillati</taxon>
        <taxon>Bacillota</taxon>
        <taxon>Clostridia</taxon>
        <taxon>Neomoorellales</taxon>
        <taxon>Neomoorellaceae</taxon>
        <taxon>Neomoorella</taxon>
    </lineage>
</organism>
<evidence type="ECO:0000259" key="2">
    <source>
        <dbReference type="Pfam" id="PF22725"/>
    </source>
</evidence>
<dbReference type="RefSeq" id="WP_170290881.1">
    <property type="nucleotide sequence ID" value="NZ_CP046244.1"/>
</dbReference>
<keyword evidence="3" id="KW-0560">Oxidoreductase</keyword>
<dbReference type="InterPro" id="IPR055170">
    <property type="entry name" value="GFO_IDH_MocA-like_dom"/>
</dbReference>
<dbReference type="Gene3D" id="3.30.360.10">
    <property type="entry name" value="Dihydrodipicolinate Reductase, domain 2"/>
    <property type="match status" value="1"/>
</dbReference>
<dbReference type="InterPro" id="IPR036291">
    <property type="entry name" value="NAD(P)-bd_dom_sf"/>
</dbReference>
<dbReference type="EMBL" id="CP046244">
    <property type="protein sequence ID" value="QGP91056.1"/>
    <property type="molecule type" value="Genomic_DNA"/>
</dbReference>
<evidence type="ECO:0000259" key="1">
    <source>
        <dbReference type="Pfam" id="PF01408"/>
    </source>
</evidence>
<dbReference type="AlphaFoldDB" id="A0A6I5ZMJ5"/>
<feature type="domain" description="GFO/IDH/MocA-like oxidoreductase" evidence="2">
    <location>
        <begin position="142"/>
        <end position="230"/>
    </location>
</feature>
<dbReference type="GO" id="GO:0000166">
    <property type="term" value="F:nucleotide binding"/>
    <property type="evidence" value="ECO:0007669"/>
    <property type="project" value="InterPro"/>
</dbReference>
<keyword evidence="4" id="KW-1185">Reference proteome</keyword>
<evidence type="ECO:0000313" key="3">
    <source>
        <dbReference type="EMBL" id="QGP91056.1"/>
    </source>
</evidence>
<dbReference type="InterPro" id="IPR051450">
    <property type="entry name" value="Gfo/Idh/MocA_Oxidoreductases"/>
</dbReference>
<proteinExistence type="predicted"/>
<reference evidence="3 4" key="1">
    <citation type="submission" date="2019-11" db="EMBL/GenBank/DDBJ databases">
        <title>Genome sequence of Moorella glycerini DSM11254.</title>
        <authorList>
            <person name="Poehlein A."/>
            <person name="Boeer T."/>
            <person name="Daniel R."/>
        </authorList>
    </citation>
    <scope>NUCLEOTIDE SEQUENCE [LARGE SCALE GENOMIC DNA]</scope>
    <source>
        <strain evidence="3 4">DSM 11254</strain>
    </source>
</reference>
<protein>
    <submittedName>
        <fullName evidence="3">Myo-inositol 2-dehydrogenase</fullName>
        <ecNumber evidence="3">1.1.1.18</ecNumber>
    </submittedName>
</protein>
<dbReference type="PANTHER" id="PTHR43377">
    <property type="entry name" value="BILIVERDIN REDUCTASE A"/>
    <property type="match status" value="1"/>
</dbReference>
<dbReference type="SUPFAM" id="SSF55347">
    <property type="entry name" value="Glyceraldehyde-3-phosphate dehydrogenase-like, C-terminal domain"/>
    <property type="match status" value="1"/>
</dbReference>
<accession>A0A6I5ZMJ5</accession>
<dbReference type="PANTHER" id="PTHR43377:SF1">
    <property type="entry name" value="BILIVERDIN REDUCTASE A"/>
    <property type="match status" value="1"/>
</dbReference>
<gene>
    <name evidence="3" type="primary">iolG_1</name>
    <name evidence="3" type="ORF">MGLY_03800</name>
</gene>
<dbReference type="Pfam" id="PF01408">
    <property type="entry name" value="GFO_IDH_MocA"/>
    <property type="match status" value="1"/>
</dbReference>
<evidence type="ECO:0000313" key="4">
    <source>
        <dbReference type="Proteomes" id="UP000425916"/>
    </source>
</evidence>
<dbReference type="Proteomes" id="UP000425916">
    <property type="component" value="Chromosome"/>
</dbReference>
<dbReference type="Pfam" id="PF22725">
    <property type="entry name" value="GFO_IDH_MocA_C3"/>
    <property type="match status" value="1"/>
</dbReference>
<dbReference type="InterPro" id="IPR000683">
    <property type="entry name" value="Gfo/Idh/MocA-like_OxRdtase_N"/>
</dbReference>
<dbReference type="GO" id="GO:0050112">
    <property type="term" value="F:inositol 2-dehydrogenase (NAD+) activity"/>
    <property type="evidence" value="ECO:0007669"/>
    <property type="project" value="UniProtKB-EC"/>
</dbReference>
<dbReference type="EC" id="1.1.1.18" evidence="3"/>